<comment type="similarity">
    <text evidence="5">Belongs to the copper transporter (Ctr) (TC 1.A.56) family. SLC31A subfamily.</text>
</comment>
<protein>
    <recommendedName>
        <fullName evidence="5">Copper transport protein</fullName>
    </recommendedName>
</protein>
<name>A0AAW0C081_9AGAR</name>
<accession>A0AAW0C081</accession>
<dbReference type="PANTHER" id="PTHR12483">
    <property type="entry name" value="SOLUTE CARRIER FAMILY 31 COPPER TRANSPORTERS"/>
    <property type="match status" value="1"/>
</dbReference>
<proteinExistence type="inferred from homology"/>
<evidence type="ECO:0000313" key="7">
    <source>
        <dbReference type="Proteomes" id="UP001383192"/>
    </source>
</evidence>
<keyword evidence="5" id="KW-0813">Transport</keyword>
<evidence type="ECO:0000313" key="6">
    <source>
        <dbReference type="EMBL" id="KAK7032504.1"/>
    </source>
</evidence>
<evidence type="ECO:0000256" key="3">
    <source>
        <dbReference type="ARBA" id="ARBA00022989"/>
    </source>
</evidence>
<dbReference type="AlphaFoldDB" id="A0AAW0C081"/>
<keyword evidence="5" id="KW-0406">Ion transport</keyword>
<comment type="subcellular location">
    <subcellularLocation>
        <location evidence="1 5">Membrane</location>
        <topology evidence="1 5">Multi-pass membrane protein</topology>
    </subcellularLocation>
</comment>
<dbReference type="Pfam" id="PF04145">
    <property type="entry name" value="Ctr"/>
    <property type="match status" value="1"/>
</dbReference>
<keyword evidence="5" id="KW-0187">Copper transport</keyword>
<evidence type="ECO:0000256" key="4">
    <source>
        <dbReference type="ARBA" id="ARBA00023136"/>
    </source>
</evidence>
<dbReference type="GO" id="GO:0005375">
    <property type="term" value="F:copper ion transmembrane transporter activity"/>
    <property type="evidence" value="ECO:0007669"/>
    <property type="project" value="UniProtKB-UniRule"/>
</dbReference>
<dbReference type="GO" id="GO:0005886">
    <property type="term" value="C:plasma membrane"/>
    <property type="evidence" value="ECO:0007669"/>
    <property type="project" value="TreeGrafter"/>
</dbReference>
<sequence>MEAHWRKRAQIEYTNRLNANGTAKKPEPSLMRRLLMRNTLPFIPAHDIVRGIMQVGQAALGFALMLAVMTFQVAFLLSIVIGLGVGETLFGRFNPAAHIH</sequence>
<dbReference type="InterPro" id="IPR007274">
    <property type="entry name" value="Cop_transporter"/>
</dbReference>
<reference evidence="6 7" key="1">
    <citation type="submission" date="2024-01" db="EMBL/GenBank/DDBJ databases">
        <title>A draft genome for a cacao thread blight-causing isolate of Paramarasmius palmivorus.</title>
        <authorList>
            <person name="Baruah I.K."/>
            <person name="Bukari Y."/>
            <person name="Amoako-Attah I."/>
            <person name="Meinhardt L.W."/>
            <person name="Bailey B.A."/>
            <person name="Cohen S.P."/>
        </authorList>
    </citation>
    <scope>NUCLEOTIDE SEQUENCE [LARGE SCALE GENOMIC DNA]</scope>
    <source>
        <strain evidence="6 7">GH-12</strain>
    </source>
</reference>
<evidence type="ECO:0000256" key="1">
    <source>
        <dbReference type="ARBA" id="ARBA00004141"/>
    </source>
</evidence>
<dbReference type="PANTHER" id="PTHR12483:SF27">
    <property type="entry name" value="COPPER TRANSPORT PROTEIN CTR1"/>
    <property type="match status" value="1"/>
</dbReference>
<evidence type="ECO:0000256" key="2">
    <source>
        <dbReference type="ARBA" id="ARBA00022692"/>
    </source>
</evidence>
<dbReference type="Proteomes" id="UP001383192">
    <property type="component" value="Unassembled WGS sequence"/>
</dbReference>
<evidence type="ECO:0000256" key="5">
    <source>
        <dbReference type="RuleBase" id="RU367022"/>
    </source>
</evidence>
<gene>
    <name evidence="6" type="ORF">VNI00_013073</name>
</gene>
<keyword evidence="4 5" id="KW-0472">Membrane</keyword>
<feature type="transmembrane region" description="Helical" evidence="5">
    <location>
        <begin position="60"/>
        <end position="85"/>
    </location>
</feature>
<keyword evidence="7" id="KW-1185">Reference proteome</keyword>
<keyword evidence="5" id="KW-0186">Copper</keyword>
<organism evidence="6 7">
    <name type="scientific">Paramarasmius palmivorus</name>
    <dbReference type="NCBI Taxonomy" id="297713"/>
    <lineage>
        <taxon>Eukaryota</taxon>
        <taxon>Fungi</taxon>
        <taxon>Dikarya</taxon>
        <taxon>Basidiomycota</taxon>
        <taxon>Agaricomycotina</taxon>
        <taxon>Agaricomycetes</taxon>
        <taxon>Agaricomycetidae</taxon>
        <taxon>Agaricales</taxon>
        <taxon>Marasmiineae</taxon>
        <taxon>Marasmiaceae</taxon>
        <taxon>Paramarasmius</taxon>
    </lineage>
</organism>
<dbReference type="EMBL" id="JAYKXP010000064">
    <property type="protein sequence ID" value="KAK7032504.1"/>
    <property type="molecule type" value="Genomic_DNA"/>
</dbReference>
<keyword evidence="3 5" id="KW-1133">Transmembrane helix</keyword>
<comment type="caution">
    <text evidence="6">The sequence shown here is derived from an EMBL/GenBank/DDBJ whole genome shotgun (WGS) entry which is preliminary data.</text>
</comment>
<keyword evidence="2 5" id="KW-0812">Transmembrane</keyword>